<evidence type="ECO:0000313" key="3">
    <source>
        <dbReference type="Proteomes" id="UP000001420"/>
    </source>
</evidence>
<dbReference type="PATRIC" id="fig|167539.5.peg.1611"/>
<dbReference type="KEGG" id="pma:Pro_1531"/>
<name>Q7VAD3_PROMA</name>
<accession>Q7VAD3</accession>
<protein>
    <submittedName>
        <fullName evidence="2">Predicted membrane protein</fullName>
    </submittedName>
</protein>
<feature type="transmembrane region" description="Helical" evidence="1">
    <location>
        <begin position="29"/>
        <end position="44"/>
    </location>
</feature>
<dbReference type="AlphaFoldDB" id="Q7VAD3"/>
<feature type="transmembrane region" description="Helical" evidence="1">
    <location>
        <begin position="50"/>
        <end position="69"/>
    </location>
</feature>
<keyword evidence="3" id="KW-1185">Reference proteome</keyword>
<organism evidence="2 3">
    <name type="scientific">Prochlorococcus marinus (strain SARG / CCMP1375 / SS120)</name>
    <dbReference type="NCBI Taxonomy" id="167539"/>
    <lineage>
        <taxon>Bacteria</taxon>
        <taxon>Bacillati</taxon>
        <taxon>Cyanobacteriota</taxon>
        <taxon>Cyanophyceae</taxon>
        <taxon>Synechococcales</taxon>
        <taxon>Prochlorococcaceae</taxon>
        <taxon>Prochlorococcus</taxon>
    </lineage>
</organism>
<dbReference type="Proteomes" id="UP000001420">
    <property type="component" value="Chromosome"/>
</dbReference>
<dbReference type="EMBL" id="AE017126">
    <property type="protein sequence ID" value="AAQ00575.1"/>
    <property type="molecule type" value="Genomic_DNA"/>
</dbReference>
<reference evidence="2 3" key="1">
    <citation type="journal article" date="2003" name="Proc. Natl. Acad. Sci. U.S.A.">
        <title>Genome sequence of the cyanobacterium Prochlorococcus marinus SS120, a nearly minimal oxyphototrophic genome.</title>
        <authorList>
            <person name="Dufresne A."/>
            <person name="Salanoubat M."/>
            <person name="Partensky F."/>
            <person name="Artiguenave F."/>
            <person name="Axmann I.M."/>
            <person name="Barbe V."/>
            <person name="Duprat S."/>
            <person name="Galperin M.Y."/>
            <person name="Koonin E.V."/>
            <person name="Le Gall F."/>
            <person name="Makarova K.S."/>
            <person name="Ostrowski M."/>
            <person name="Oztas S."/>
            <person name="Robert C."/>
            <person name="Rogozin I.B."/>
            <person name="Scanlan D.J."/>
            <person name="Tandeau de Marsac N."/>
            <person name="Weissenbach J."/>
            <person name="Wincker P."/>
            <person name="Wolf Y.I."/>
            <person name="Hess W.R."/>
        </authorList>
    </citation>
    <scope>NUCLEOTIDE SEQUENCE [LARGE SCALE GENOMIC DNA]</scope>
    <source>
        <strain evidence="3">SARG / CCMP1375 / SS120</strain>
    </source>
</reference>
<dbReference type="EnsemblBacteria" id="AAQ00575">
    <property type="protein sequence ID" value="AAQ00575"/>
    <property type="gene ID" value="Pro_1531"/>
</dbReference>
<keyword evidence="1" id="KW-0812">Transmembrane</keyword>
<dbReference type="HOGENOM" id="CLU_2234115_0_0_3"/>
<proteinExistence type="predicted"/>
<dbReference type="RefSeq" id="WP_011125681.1">
    <property type="nucleotide sequence ID" value="NC_005042.1"/>
</dbReference>
<sequence>MTYVVLYIAGIICIWWTYRVGWREAFKKILSILIPSALIILFNVKAGRLLFRSPIVGIISILPTAILIYRGSLPLVNGFNNWIDRKANNFTESQDVVDAEVISKEDA</sequence>
<gene>
    <name evidence="2" type="ordered locus">Pro_1531</name>
</gene>
<dbReference type="OrthoDB" id="540546at2"/>
<keyword evidence="1" id="KW-1133">Transmembrane helix</keyword>
<dbReference type="eggNOG" id="ENOG50304BI">
    <property type="taxonomic scope" value="Bacteria"/>
</dbReference>
<feature type="transmembrane region" description="Helical" evidence="1">
    <location>
        <begin position="6"/>
        <end position="22"/>
    </location>
</feature>
<evidence type="ECO:0000313" key="2">
    <source>
        <dbReference type="EMBL" id="AAQ00575.1"/>
    </source>
</evidence>
<evidence type="ECO:0000256" key="1">
    <source>
        <dbReference type="SAM" id="Phobius"/>
    </source>
</evidence>
<dbReference type="STRING" id="167539.Pro_1531"/>
<keyword evidence="1" id="KW-0472">Membrane</keyword>